<evidence type="ECO:0000259" key="4">
    <source>
        <dbReference type="Pfam" id="PF00505"/>
    </source>
</evidence>
<dbReference type="Pfam" id="PF00505">
    <property type="entry name" value="HMG_box"/>
    <property type="match status" value="1"/>
</dbReference>
<organism evidence="5 6">
    <name type="scientific">Gigaspora margarita</name>
    <dbReference type="NCBI Taxonomy" id="4874"/>
    <lineage>
        <taxon>Eukaryota</taxon>
        <taxon>Fungi</taxon>
        <taxon>Fungi incertae sedis</taxon>
        <taxon>Mucoromycota</taxon>
        <taxon>Glomeromycotina</taxon>
        <taxon>Glomeromycetes</taxon>
        <taxon>Diversisporales</taxon>
        <taxon>Gigasporaceae</taxon>
        <taxon>Gigaspora</taxon>
    </lineage>
</organism>
<name>A0ABN7VRZ2_GIGMA</name>
<evidence type="ECO:0000313" key="6">
    <source>
        <dbReference type="Proteomes" id="UP000789901"/>
    </source>
</evidence>
<dbReference type="PANTHER" id="PTHR10270">
    <property type="entry name" value="SOX TRANSCRIPTION FACTOR"/>
    <property type="match status" value="1"/>
</dbReference>
<feature type="domain" description="HMG box" evidence="4">
    <location>
        <begin position="62"/>
        <end position="103"/>
    </location>
</feature>
<dbReference type="Gene3D" id="1.10.30.10">
    <property type="entry name" value="High mobility group box domain"/>
    <property type="match status" value="1"/>
</dbReference>
<accession>A0ABN7VRZ2</accession>
<sequence length="184" mass="21602">MSNNINPEETINVPLIYLMQLQYLAIQSIKKNHNDLLKKNDGNEELSKLPKPSEKSSMFNTISILSKEIGDMWHKEPLDVKMNYQVIADIAKLEHMQKYPEYKYYPHRSHEKKKRSKRKCEFSNNEISTQQNQMQKIDICSFSKTKSKTNHENNILSEQTPPLHKEINSENNEVVNQNCDNHSL</sequence>
<dbReference type="EMBL" id="CAJVQB010021049">
    <property type="protein sequence ID" value="CAG8796067.1"/>
    <property type="molecule type" value="Genomic_DNA"/>
</dbReference>
<keyword evidence="1" id="KW-0238">DNA-binding</keyword>
<comment type="caution">
    <text evidence="5">The sequence shown here is derived from an EMBL/GenBank/DDBJ whole genome shotgun (WGS) entry which is preliminary data.</text>
</comment>
<evidence type="ECO:0000256" key="3">
    <source>
        <dbReference type="SAM" id="MobiDB-lite"/>
    </source>
</evidence>
<dbReference type="InterPro" id="IPR009071">
    <property type="entry name" value="HMG_box_dom"/>
</dbReference>
<dbReference type="Proteomes" id="UP000789901">
    <property type="component" value="Unassembled WGS sequence"/>
</dbReference>
<keyword evidence="6" id="KW-1185">Reference proteome</keyword>
<reference evidence="5 6" key="1">
    <citation type="submission" date="2021-06" db="EMBL/GenBank/DDBJ databases">
        <authorList>
            <person name="Kallberg Y."/>
            <person name="Tangrot J."/>
            <person name="Rosling A."/>
        </authorList>
    </citation>
    <scope>NUCLEOTIDE SEQUENCE [LARGE SCALE GENOMIC DNA]</scope>
    <source>
        <strain evidence="5 6">120-4 pot B 10/14</strain>
    </source>
</reference>
<evidence type="ECO:0000313" key="5">
    <source>
        <dbReference type="EMBL" id="CAG8796067.1"/>
    </source>
</evidence>
<protein>
    <submittedName>
        <fullName evidence="5">29937_t:CDS:1</fullName>
    </submittedName>
</protein>
<feature type="compositionally biased region" description="Basic residues" evidence="3">
    <location>
        <begin position="106"/>
        <end position="118"/>
    </location>
</feature>
<evidence type="ECO:0000256" key="2">
    <source>
        <dbReference type="ARBA" id="ARBA00023163"/>
    </source>
</evidence>
<proteinExistence type="predicted"/>
<keyword evidence="2" id="KW-0804">Transcription</keyword>
<gene>
    <name evidence="5" type="ORF">GMARGA_LOCUS22117</name>
</gene>
<dbReference type="PANTHER" id="PTHR10270:SF161">
    <property type="entry name" value="SEX-DETERMINING REGION Y PROTEIN"/>
    <property type="match status" value="1"/>
</dbReference>
<feature type="region of interest" description="Disordered" evidence="3">
    <location>
        <begin position="106"/>
        <end position="129"/>
    </location>
</feature>
<dbReference type="SUPFAM" id="SSF47095">
    <property type="entry name" value="HMG-box"/>
    <property type="match status" value="1"/>
</dbReference>
<dbReference type="InterPro" id="IPR050140">
    <property type="entry name" value="SRY-related_HMG-box_TF-like"/>
</dbReference>
<evidence type="ECO:0000256" key="1">
    <source>
        <dbReference type="ARBA" id="ARBA00023125"/>
    </source>
</evidence>
<dbReference type="InterPro" id="IPR036910">
    <property type="entry name" value="HMG_box_dom_sf"/>
</dbReference>